<comment type="function">
    <text evidence="8">Mitochondrial mRNA stabilization factor.</text>
</comment>
<dbReference type="Pfam" id="PF02410">
    <property type="entry name" value="RsfS"/>
    <property type="match status" value="1"/>
</dbReference>
<dbReference type="AlphaFoldDB" id="A0AA35IRI0"/>
<evidence type="ECO:0000256" key="5">
    <source>
        <dbReference type="ARBA" id="ARBA00023128"/>
    </source>
</evidence>
<evidence type="ECO:0000313" key="10">
    <source>
        <dbReference type="EMBL" id="CAI4035573.1"/>
    </source>
</evidence>
<keyword evidence="6 8" id="KW-0472">Membrane</keyword>
<feature type="domain" description="ATP25 mRNA stabilisation" evidence="9">
    <location>
        <begin position="306"/>
        <end position="594"/>
    </location>
</feature>
<dbReference type="InterPro" id="IPR043519">
    <property type="entry name" value="NT_sf"/>
</dbReference>
<dbReference type="RefSeq" id="XP_056078693.1">
    <property type="nucleotide sequence ID" value="XM_056224813.1"/>
</dbReference>
<accession>A0AA35IRI0</accession>
<comment type="similarity">
    <text evidence="2 8">Belongs to the ATP25 family.</text>
</comment>
<organism evidence="10 11">
    <name type="scientific">Saccharomyces mikatae IFO 1815</name>
    <dbReference type="NCBI Taxonomy" id="226126"/>
    <lineage>
        <taxon>Eukaryota</taxon>
        <taxon>Fungi</taxon>
        <taxon>Dikarya</taxon>
        <taxon>Ascomycota</taxon>
        <taxon>Saccharomycotina</taxon>
        <taxon>Saccharomycetes</taxon>
        <taxon>Saccharomycetales</taxon>
        <taxon>Saccharomycetaceae</taxon>
        <taxon>Saccharomyces</taxon>
    </lineage>
</organism>
<dbReference type="GO" id="GO:0005743">
    <property type="term" value="C:mitochondrial inner membrane"/>
    <property type="evidence" value="ECO:0007669"/>
    <property type="project" value="UniProtKB-SubCell"/>
</dbReference>
<dbReference type="InterPro" id="IPR040152">
    <property type="entry name" value="Atp25"/>
</dbReference>
<evidence type="ECO:0000256" key="6">
    <source>
        <dbReference type="ARBA" id="ARBA00023136"/>
    </source>
</evidence>
<dbReference type="Pfam" id="PF13929">
    <property type="entry name" value="mRNA_stabil"/>
    <property type="match status" value="1"/>
</dbReference>
<evidence type="ECO:0000256" key="4">
    <source>
        <dbReference type="ARBA" id="ARBA00022946"/>
    </source>
</evidence>
<dbReference type="Gene3D" id="3.30.460.10">
    <property type="entry name" value="Beta Polymerase, domain 2"/>
    <property type="match status" value="1"/>
</dbReference>
<evidence type="ECO:0000256" key="2">
    <source>
        <dbReference type="ARBA" id="ARBA00010787"/>
    </source>
</evidence>
<comment type="subcellular location">
    <subcellularLocation>
        <location evidence="1 8">Mitochondrion inner membrane</location>
        <topology evidence="1 8">Peripheral membrane protein</topology>
        <orientation evidence="1 8">Matrix side</orientation>
    </subcellularLocation>
</comment>
<keyword evidence="3 8" id="KW-0999">Mitochondrion inner membrane</keyword>
<name>A0AA35IRI0_SACMI</name>
<sequence length="612" mass="70560">MRKLSLLSIPGRSVFRVGISPSILSRQKPLLFYRRSTVGHYSTKGKDDNHEEIGLSPNSTSTPLETPWYLRIVDKEKESMDGKKEYGNPTEKTVEVPSASPNSLTQIIDFLTGELGLDNFLVFDLRNNGLNSVSAVNKLGDFMIICTARSTKHCHKCFLELNKFLKLEFCSSAYVEGNFNERQESRRKRRLARKSNLSKLLGRSSEGSQKDLDSEAWYMIDCHVDGIFVNILTQKRRHELNLEELYAPENEKLKFKKKEPDNILTTSRMEEISGDNNILLGLRRLAQQKRRYSTSSASELKNLSLFLQKQNFKEASMIIHSNLFSEDHNIRALQLIKDNLEDIIRQGKEVDVAQWKALFDKHSTLSTVRKSAEYWPLRLKYAILMNKANSQFYSDRVFLRDYLLLKKSLGQELTREDLIALLRIVSKTQHSNNSYFNLVKQNRVVIKALNLFKNIQSENNRTVVHDEKVMSLILDCMVADERTKLRSLYEVIDHICQTFGDKLSSSMIISVLQILAKVKDWTKLLQVWENITPVAGDNRDTRPWNEFLNVLNQSGDSHVISRVVNNGHLLWIRRLNVDLTPELRNSIKKLLQTAGMENTPLEEFLIHGANRQ</sequence>
<keyword evidence="4 8" id="KW-0809">Transit peptide</keyword>
<evidence type="ECO:0000256" key="3">
    <source>
        <dbReference type="ARBA" id="ARBA00022792"/>
    </source>
</evidence>
<dbReference type="Proteomes" id="UP001161438">
    <property type="component" value="Chromosome 13"/>
</dbReference>
<evidence type="ECO:0000256" key="8">
    <source>
        <dbReference type="RuleBase" id="RU367062"/>
    </source>
</evidence>
<dbReference type="GO" id="GO:0048255">
    <property type="term" value="P:mRNA stabilization"/>
    <property type="evidence" value="ECO:0007669"/>
    <property type="project" value="InterPro"/>
</dbReference>
<dbReference type="GO" id="GO:0140053">
    <property type="term" value="P:mitochondrial gene expression"/>
    <property type="evidence" value="ECO:0007669"/>
    <property type="project" value="UniProtKB-UniRule"/>
</dbReference>
<dbReference type="PANTHER" id="PTHR28087">
    <property type="entry name" value="ATPASE SYNTHESIS PROTEIN 25, MITOCHONDRIAL"/>
    <property type="match status" value="1"/>
</dbReference>
<dbReference type="GeneID" id="80920447"/>
<evidence type="ECO:0000256" key="7">
    <source>
        <dbReference type="ARBA" id="ARBA00025146"/>
    </source>
</evidence>
<protein>
    <recommendedName>
        <fullName evidence="8">ATPase synthesis protein 25</fullName>
    </recommendedName>
</protein>
<comment type="function">
    <text evidence="7">mRNA stabilization factor specific for the 0.95 kb OLI1 mRNA. Also involved in OLI1 ring formation.</text>
</comment>
<gene>
    <name evidence="10" type="primary">SMKI13G2230</name>
    <name evidence="10" type="ORF">SMKI_13G2230</name>
</gene>
<dbReference type="SUPFAM" id="SSF81301">
    <property type="entry name" value="Nucleotidyltransferase"/>
    <property type="match status" value="1"/>
</dbReference>
<dbReference type="EMBL" id="OX365769">
    <property type="protein sequence ID" value="CAI4035573.1"/>
    <property type="molecule type" value="Genomic_DNA"/>
</dbReference>
<reference evidence="10" key="1">
    <citation type="submission" date="2022-10" db="EMBL/GenBank/DDBJ databases">
        <authorList>
            <person name="Byrne P K."/>
        </authorList>
    </citation>
    <scope>NUCLEOTIDE SEQUENCE</scope>
    <source>
        <strain evidence="10">IFO1815</strain>
    </source>
</reference>
<keyword evidence="11" id="KW-1185">Reference proteome</keyword>
<dbReference type="PANTHER" id="PTHR28087:SF1">
    <property type="entry name" value="ATPASE SYNTHESIS PROTEIN 25, MITOCHONDRIAL"/>
    <property type="match status" value="1"/>
</dbReference>
<evidence type="ECO:0000256" key="1">
    <source>
        <dbReference type="ARBA" id="ARBA00004443"/>
    </source>
</evidence>
<dbReference type="InterPro" id="IPR025210">
    <property type="entry name" value="ATP25_mRNA_stabil_dom"/>
</dbReference>
<evidence type="ECO:0000259" key="9">
    <source>
        <dbReference type="Pfam" id="PF13929"/>
    </source>
</evidence>
<keyword evidence="5 8" id="KW-0496">Mitochondrion</keyword>
<proteinExistence type="inferred from homology"/>
<evidence type="ECO:0000313" key="11">
    <source>
        <dbReference type="Proteomes" id="UP001161438"/>
    </source>
</evidence>